<evidence type="ECO:0000313" key="6">
    <source>
        <dbReference type="Proteomes" id="UP000030748"/>
    </source>
</evidence>
<dbReference type="SUPFAM" id="SSF56712">
    <property type="entry name" value="Prokaryotic type I DNA topoisomerase"/>
    <property type="match status" value="1"/>
</dbReference>
<dbReference type="InterPro" id="IPR023405">
    <property type="entry name" value="Topo_IA_core_domain"/>
</dbReference>
<feature type="domain" description="Topo IA-type catalytic" evidence="4">
    <location>
        <begin position="1"/>
        <end position="317"/>
    </location>
</feature>
<accession>A0A022R5N6</accession>
<dbReference type="AlphaFoldDB" id="A0A022R5N6"/>
<organism evidence="5 6">
    <name type="scientific">Erythranthe guttata</name>
    <name type="common">Yellow monkey flower</name>
    <name type="synonym">Mimulus guttatus</name>
    <dbReference type="NCBI Taxonomy" id="4155"/>
    <lineage>
        <taxon>Eukaryota</taxon>
        <taxon>Viridiplantae</taxon>
        <taxon>Streptophyta</taxon>
        <taxon>Embryophyta</taxon>
        <taxon>Tracheophyta</taxon>
        <taxon>Spermatophyta</taxon>
        <taxon>Magnoliopsida</taxon>
        <taxon>eudicotyledons</taxon>
        <taxon>Gunneridae</taxon>
        <taxon>Pentapetalae</taxon>
        <taxon>asterids</taxon>
        <taxon>lamiids</taxon>
        <taxon>Lamiales</taxon>
        <taxon>Phrymaceae</taxon>
        <taxon>Erythranthe</taxon>
    </lineage>
</organism>
<keyword evidence="6" id="KW-1185">Reference proteome</keyword>
<evidence type="ECO:0000259" key="4">
    <source>
        <dbReference type="PROSITE" id="PS52039"/>
    </source>
</evidence>
<dbReference type="Proteomes" id="UP000030748">
    <property type="component" value="Unassembled WGS sequence"/>
</dbReference>
<dbReference type="InterPro" id="IPR013824">
    <property type="entry name" value="Topo_IA_cen_sub1"/>
</dbReference>
<dbReference type="InterPro" id="IPR000380">
    <property type="entry name" value="Topo_IA"/>
</dbReference>
<dbReference type="Pfam" id="PF01131">
    <property type="entry name" value="Topoisom_bac"/>
    <property type="match status" value="1"/>
</dbReference>
<dbReference type="InterPro" id="IPR013826">
    <property type="entry name" value="Topo_IA_cen_sub3"/>
</dbReference>
<evidence type="ECO:0000256" key="2">
    <source>
        <dbReference type="ARBA" id="ARBA00023125"/>
    </source>
</evidence>
<evidence type="ECO:0000256" key="3">
    <source>
        <dbReference type="ARBA" id="ARBA00023235"/>
    </source>
</evidence>
<feature type="non-terminal residue" evidence="5">
    <location>
        <position position="322"/>
    </location>
</feature>
<dbReference type="STRING" id="4155.A0A022R5N6"/>
<dbReference type="GO" id="GO:0003677">
    <property type="term" value="F:DNA binding"/>
    <property type="evidence" value="ECO:0007669"/>
    <property type="project" value="UniProtKB-KW"/>
</dbReference>
<feature type="non-terminal residue" evidence="5">
    <location>
        <position position="1"/>
    </location>
</feature>
<proteinExistence type="predicted"/>
<keyword evidence="1" id="KW-0799">Topoisomerase</keyword>
<dbReference type="InterPro" id="IPR013497">
    <property type="entry name" value="Topo_IA_cen"/>
</dbReference>
<dbReference type="CDD" id="cd00186">
    <property type="entry name" value="TOP1Ac"/>
    <property type="match status" value="1"/>
</dbReference>
<protein>
    <recommendedName>
        <fullName evidence="4">Topo IA-type catalytic domain-containing protein</fullName>
    </recommendedName>
</protein>
<dbReference type="GO" id="GO:0003917">
    <property type="term" value="F:DNA topoisomerase type I (single strand cut, ATP-independent) activity"/>
    <property type="evidence" value="ECO:0000318"/>
    <property type="project" value="GO_Central"/>
</dbReference>
<dbReference type="PRINTS" id="PR00417">
    <property type="entry name" value="PRTPISMRASEI"/>
</dbReference>
<dbReference type="GO" id="GO:0006265">
    <property type="term" value="P:DNA topological change"/>
    <property type="evidence" value="ECO:0000318"/>
    <property type="project" value="GO_Central"/>
</dbReference>
<dbReference type="GO" id="GO:0007059">
    <property type="term" value="P:chromosome segregation"/>
    <property type="evidence" value="ECO:0000318"/>
    <property type="project" value="GO_Central"/>
</dbReference>
<keyword evidence="2" id="KW-0238">DNA-binding</keyword>
<gene>
    <name evidence="5" type="ORF">MIMGU_mgv11b0163311mg</name>
</gene>
<dbReference type="PANTHER" id="PTHR42785">
    <property type="entry name" value="DNA TOPOISOMERASE, TYPE IA, CORE"/>
    <property type="match status" value="1"/>
</dbReference>
<sequence length="322" mass="36285">KSRRNPPMPYITSSLQQDAGDKLNFAASHTMKVAQKLFEGVELSDGKAAGLITYMRTDGLHLSDEATKEIQSFVVEKFGQNFAEKNKRNYFKKVKNAQEAHEAIRPTDIRRLPSMLAGVLDEDSLKLYTLIWNRTVACQMEPAIIEHIQCDIANANQSIVFRSSCSRVEFEGFQAVYPDEENHHSEEAYKVLSALKCGQPLSLTKVEVGQQSTQPPPRYSEGALVKKLEELGIGRPSTYATTIKVLEDRNYVTVKSSTLHPEFRGRMVSAFLAHYFSEVTDYSFAADMETELDNVSSGITEWKGLMKDYWTRFSKHCECASG</sequence>
<evidence type="ECO:0000313" key="5">
    <source>
        <dbReference type="EMBL" id="EYU35541.1"/>
    </source>
</evidence>
<keyword evidence="3" id="KW-0413">Isomerase</keyword>
<dbReference type="PROSITE" id="PS52039">
    <property type="entry name" value="TOPO_IA_2"/>
    <property type="match status" value="1"/>
</dbReference>
<name>A0A022R5N6_ERYGU</name>
<dbReference type="EMBL" id="KI630612">
    <property type="protein sequence ID" value="EYU35541.1"/>
    <property type="molecule type" value="Genomic_DNA"/>
</dbReference>
<dbReference type="InterPro" id="IPR003602">
    <property type="entry name" value="Topo_IA_DNA-bd_dom"/>
</dbReference>
<dbReference type="SMART" id="SM00437">
    <property type="entry name" value="TOP1Ac"/>
    <property type="match status" value="1"/>
</dbReference>
<reference evidence="5 6" key="1">
    <citation type="journal article" date="2013" name="Proc. Natl. Acad. Sci. U.S.A.">
        <title>Fine-scale variation in meiotic recombination in Mimulus inferred from population shotgun sequencing.</title>
        <authorList>
            <person name="Hellsten U."/>
            <person name="Wright K.M."/>
            <person name="Jenkins J."/>
            <person name="Shu S."/>
            <person name="Yuan Y."/>
            <person name="Wessler S.R."/>
            <person name="Schmutz J."/>
            <person name="Willis J.H."/>
            <person name="Rokhsar D.S."/>
        </authorList>
    </citation>
    <scope>NUCLEOTIDE SEQUENCE [LARGE SCALE GENOMIC DNA]</scope>
    <source>
        <strain evidence="6">cv. DUN x IM62</strain>
    </source>
</reference>
<dbReference type="Gene3D" id="1.10.460.10">
    <property type="entry name" value="Topoisomerase I, domain 2"/>
    <property type="match status" value="1"/>
</dbReference>
<dbReference type="Gene3D" id="1.10.290.10">
    <property type="entry name" value="Topoisomerase I, domain 4"/>
    <property type="match status" value="1"/>
</dbReference>
<evidence type="ECO:0000256" key="1">
    <source>
        <dbReference type="ARBA" id="ARBA00023029"/>
    </source>
</evidence>
<dbReference type="PANTHER" id="PTHR42785:SF1">
    <property type="entry name" value="DNA TOPOISOMERASE"/>
    <property type="match status" value="1"/>
</dbReference>